<dbReference type="InterPro" id="IPR052541">
    <property type="entry name" value="SQRD"/>
</dbReference>
<feature type="domain" description="FAD/NAD(P)-binding" evidence="1">
    <location>
        <begin position="2"/>
        <end position="287"/>
    </location>
</feature>
<organism evidence="2">
    <name type="scientific">uncultured Thiotrichaceae bacterium</name>
    <dbReference type="NCBI Taxonomy" id="298394"/>
    <lineage>
        <taxon>Bacteria</taxon>
        <taxon>Pseudomonadati</taxon>
        <taxon>Pseudomonadota</taxon>
        <taxon>Gammaproteobacteria</taxon>
        <taxon>Thiotrichales</taxon>
        <taxon>Thiotrichaceae</taxon>
        <taxon>environmental samples</taxon>
    </lineage>
</organism>
<dbReference type="PANTHER" id="PTHR43755">
    <property type="match status" value="1"/>
</dbReference>
<dbReference type="AlphaFoldDB" id="A0A6S6U6Q3"/>
<protein>
    <submittedName>
        <fullName evidence="2">FAD-dependent pyridine nucleotide-disulphide oxidoreductase</fullName>
    </submittedName>
</protein>
<dbReference type="InterPro" id="IPR023753">
    <property type="entry name" value="FAD/NAD-binding_dom"/>
</dbReference>
<reference evidence="2" key="1">
    <citation type="submission" date="2020-01" db="EMBL/GenBank/DDBJ databases">
        <authorList>
            <person name="Meier V. D."/>
            <person name="Meier V D."/>
        </authorList>
    </citation>
    <scope>NUCLEOTIDE SEQUENCE</scope>
    <source>
        <strain evidence="2">HLG_WM_MAG_09</strain>
    </source>
</reference>
<dbReference type="Pfam" id="PF07992">
    <property type="entry name" value="Pyr_redox_2"/>
    <property type="match status" value="1"/>
</dbReference>
<dbReference type="Gene3D" id="3.50.50.100">
    <property type="match status" value="1"/>
</dbReference>
<accession>A0A6S6U6Q3</accession>
<dbReference type="EMBL" id="CACVAT010000560">
    <property type="protein sequence ID" value="CAA6830065.1"/>
    <property type="molecule type" value="Genomic_DNA"/>
</dbReference>
<proteinExistence type="predicted"/>
<evidence type="ECO:0000313" key="2">
    <source>
        <dbReference type="EMBL" id="CAA6830065.1"/>
    </source>
</evidence>
<name>A0A6S6U6Q3_9GAMM</name>
<dbReference type="GO" id="GO:0016491">
    <property type="term" value="F:oxidoreductase activity"/>
    <property type="evidence" value="ECO:0007669"/>
    <property type="project" value="InterPro"/>
</dbReference>
<dbReference type="InterPro" id="IPR036188">
    <property type="entry name" value="FAD/NAD-bd_sf"/>
</dbReference>
<dbReference type="SUPFAM" id="SSF51905">
    <property type="entry name" value="FAD/NAD(P)-binding domain"/>
    <property type="match status" value="1"/>
</dbReference>
<gene>
    <name evidence="2" type="ORF">HELGO_WM23874</name>
</gene>
<dbReference type="PANTHER" id="PTHR43755:SF1">
    <property type="entry name" value="FAD-DEPENDENT PYRIDINE NUCLEOTIDE-DISULPHIDE OXIDOREDUCTASE"/>
    <property type="match status" value="1"/>
</dbReference>
<evidence type="ECO:0000259" key="1">
    <source>
        <dbReference type="Pfam" id="PF07992"/>
    </source>
</evidence>
<sequence>MKKIVIIGAGFAGLTAVRQLRKLDKTVEITLIAPQAELQYLPSTIWIPSGMRKREDVLVPLYNFFKRKKVNFHRGRVTGLRDGGRTVETDNGDVSNDGLIIASGGRFIKKLPGIEHAITPCEGVDAAEKIRDRLKAMESGTIAIGFAGNPKEPSAMRGGPMFEFLFGTDTLLRQQDRRDKFKIIFFSPAEKPGNRLGEQAVKGLMDEMKKRGIETHLGHKMKQIEADKVITEGGEFNADLIMFMPGMTGNKWFDNSELARSEGGLIKATKHCKVEGMEHVYVAGDSGSFPGPAWMPKQAHMADLQAEAAAKNLLAEFKGEMADATFKVELVCIVDSYNKGMMVSRTESTNRVLPANLFMHWVKKGFEWWYLRQYR</sequence>